<feature type="region of interest" description="Disordered" evidence="1">
    <location>
        <begin position="135"/>
        <end position="166"/>
    </location>
</feature>
<reference evidence="3 4" key="1">
    <citation type="submission" date="2019-02" db="EMBL/GenBank/DDBJ databases">
        <title>Genome sequencing of the rare red list fungi Phellinidium pouzarii.</title>
        <authorList>
            <person name="Buettner E."/>
            <person name="Kellner H."/>
        </authorList>
    </citation>
    <scope>NUCLEOTIDE SEQUENCE [LARGE SCALE GENOMIC DNA]</scope>
    <source>
        <strain evidence="3 4">DSM 108285</strain>
    </source>
</reference>
<evidence type="ECO:0000256" key="2">
    <source>
        <dbReference type="SAM" id="Phobius"/>
    </source>
</evidence>
<evidence type="ECO:0000313" key="4">
    <source>
        <dbReference type="Proteomes" id="UP000308199"/>
    </source>
</evidence>
<keyword evidence="2" id="KW-1133">Transmembrane helix</keyword>
<comment type="caution">
    <text evidence="3">The sequence shown here is derived from an EMBL/GenBank/DDBJ whole genome shotgun (WGS) entry which is preliminary data.</text>
</comment>
<feature type="transmembrane region" description="Helical" evidence="2">
    <location>
        <begin position="760"/>
        <end position="780"/>
    </location>
</feature>
<evidence type="ECO:0000313" key="3">
    <source>
        <dbReference type="EMBL" id="THH06712.1"/>
    </source>
</evidence>
<feature type="compositionally biased region" description="Pro residues" evidence="1">
    <location>
        <begin position="981"/>
        <end position="994"/>
    </location>
</feature>
<dbReference type="AlphaFoldDB" id="A0A4S4L5H4"/>
<feature type="compositionally biased region" description="Basic and acidic residues" evidence="1">
    <location>
        <begin position="1009"/>
        <end position="1018"/>
    </location>
</feature>
<feature type="transmembrane region" description="Helical" evidence="2">
    <location>
        <begin position="882"/>
        <end position="903"/>
    </location>
</feature>
<keyword evidence="2" id="KW-0472">Membrane</keyword>
<organism evidence="3 4">
    <name type="scientific">Phellinidium pouzarii</name>
    <dbReference type="NCBI Taxonomy" id="167371"/>
    <lineage>
        <taxon>Eukaryota</taxon>
        <taxon>Fungi</taxon>
        <taxon>Dikarya</taxon>
        <taxon>Basidiomycota</taxon>
        <taxon>Agaricomycotina</taxon>
        <taxon>Agaricomycetes</taxon>
        <taxon>Hymenochaetales</taxon>
        <taxon>Hymenochaetaceae</taxon>
        <taxon>Phellinidium</taxon>
    </lineage>
</organism>
<feature type="compositionally biased region" description="Acidic residues" evidence="1">
    <location>
        <begin position="999"/>
        <end position="1008"/>
    </location>
</feature>
<proteinExistence type="predicted"/>
<gene>
    <name evidence="3" type="ORF">EW145_g3900</name>
</gene>
<feature type="region of interest" description="Disordered" evidence="1">
    <location>
        <begin position="611"/>
        <end position="639"/>
    </location>
</feature>
<feature type="region of interest" description="Disordered" evidence="1">
    <location>
        <begin position="971"/>
        <end position="1035"/>
    </location>
</feature>
<sequence length="1083" mass="117098">MAPSPSIPNSVFSPTLSSAASYTASSQSKLNIVSRLAIEGKAKQGPDGASIKLYLKITVPVDSVTPGQILPLFAEENVKIRDYQVHPLDADSAPYNFSSTTNPLLHNTARALNLPARSTKSVCFVLPKEFPSKSKIGVGGTDSEGDGLTPRGTPRTPYRGGRRPSIGERNSIQFMAALSLWVPFSSKPPRAPYMLSIPIPRCLSNHIKVRLPPPTSISTSFASLSSDEDSSGWDLATEPHVTRTSKHGGRMSVYNEFADDESSEASAVGTSENCMIQGTFTSSDFVRIRWASPLLMQDFPDQGDGRRRVGVAEVKSNMTCTILEKLEDGVKMRLDYQGTCTGVWFPGVATLLGMDIGLDAHGCRVSWPSDSDSQWVVDGDPALTGFTSGLPQNTLSQYDSLELPQLTVRESPDVSGLLTGETLPNGRVPSTSSASLLRAPLPNRQASAEYSFEDSMTPTTSGLPSITTSLTRSSFGLGEMSEQSVRPPSTPITIHLNMSDLVPSAKNKFIFNISGTVVLTRNLGMEDSQYSSSTLSLALPAFHVFSAETESVSASVRNLCDSANVELIESTSSLANSKNRKTIVPTGSQMRCGLEGSEILVKPISPKPTVKAEEQSFSVRNRSDSVAAATRPSSPEPASAVLRSQRSVIFRDGPLVIPWVNADVITLSPSKSSWSYAVTLGLPTPVDGPSEWLEFGLSLPSELSDPGASSLPEVEVICASVNGVPIRFETFGHTRPGSVSLSTAAMAAGLGPSSSGKPRWLSWIRVHIALAGALEVVYIVKGKPKSKMPDKEGRKKEKENRDDVIVFIPVFSIPVSRFEISLRRSSDIISNPGLLSSIDQSLYRKITTFNVEPFSQADITMPRSLFTWKEKAPSLHKNTKRVLLAFVAVLPYIFSAVLLSHMIGMRMELREMKAMVPSNWSEILPAPANVATETHTVTSTLTVTSMGKPATTPTSSERRWFGDTYTVSYSSPAKTRKAEPSSPPPPPPSPPPKKAPAEPVDDDVVVEDVSERPDETTRETSTSSGDSPPSESGSLSPKMYFPLSWPMHIHYEKAKARVMGGWGRVWRVVEIILHWPLPVDADM</sequence>
<dbReference type="OrthoDB" id="3210731at2759"/>
<feature type="compositionally biased region" description="Low complexity" evidence="1">
    <location>
        <begin position="1019"/>
        <end position="1035"/>
    </location>
</feature>
<dbReference type="Proteomes" id="UP000308199">
    <property type="component" value="Unassembled WGS sequence"/>
</dbReference>
<accession>A0A4S4L5H4</accession>
<evidence type="ECO:0000256" key="1">
    <source>
        <dbReference type="SAM" id="MobiDB-lite"/>
    </source>
</evidence>
<dbReference type="EMBL" id="SGPK01000180">
    <property type="protein sequence ID" value="THH06712.1"/>
    <property type="molecule type" value="Genomic_DNA"/>
</dbReference>
<feature type="compositionally biased region" description="Low complexity" evidence="1">
    <location>
        <begin position="149"/>
        <end position="159"/>
    </location>
</feature>
<keyword evidence="2" id="KW-0812">Transmembrane</keyword>
<keyword evidence="4" id="KW-1185">Reference proteome</keyword>
<name>A0A4S4L5H4_9AGAM</name>
<protein>
    <submittedName>
        <fullName evidence="3">Uncharacterized protein</fullName>
    </submittedName>
</protein>